<dbReference type="Pfam" id="PF14244">
    <property type="entry name" value="Retrotran_gag_3"/>
    <property type="match status" value="1"/>
</dbReference>
<evidence type="ECO:0000313" key="4">
    <source>
        <dbReference type="Proteomes" id="UP000325577"/>
    </source>
</evidence>
<name>A0A5J5BCH9_9ASTE</name>
<evidence type="ECO:0000256" key="1">
    <source>
        <dbReference type="SAM" id="MobiDB-lite"/>
    </source>
</evidence>
<sequence length="219" mass="24259">MTKSGITMARQSQSVSKVTSHPETSATGSNGGSNGNLMPITGHKLNGQNYLQWSQSVMMFICGKGRDDYLTGVAAPPRKKDPKYRTWKSENNMVMSWLINSMTNEIGENFLLYVTAKDIWDTAKETYSSFDNSFELFAVESILHDLRQGDLTDLDEVRGRIMGLKPLPSVREAFSEVRMEESQKKVMMGPPTTAHSPEGSALLVQGPQHQAGDNRPKNG</sequence>
<dbReference type="PANTHER" id="PTHR37610:SF47">
    <property type="entry name" value="RETROTRANSPOSON COPIA-LIKE N-TERMINAL DOMAIN-CONTAINING PROTEIN"/>
    <property type="match status" value="1"/>
</dbReference>
<proteinExistence type="predicted"/>
<feature type="compositionally biased region" description="Polar residues" evidence="1">
    <location>
        <begin position="1"/>
        <end position="27"/>
    </location>
</feature>
<protein>
    <recommendedName>
        <fullName evidence="2">Retrotransposon Copia-like N-terminal domain-containing protein</fullName>
    </recommendedName>
</protein>
<feature type="domain" description="Retrotransposon Copia-like N-terminal" evidence="2">
    <location>
        <begin position="38"/>
        <end position="77"/>
    </location>
</feature>
<evidence type="ECO:0000313" key="3">
    <source>
        <dbReference type="EMBL" id="KAA8538921.1"/>
    </source>
</evidence>
<dbReference type="PANTHER" id="PTHR37610">
    <property type="entry name" value="CCHC-TYPE DOMAIN-CONTAINING PROTEIN"/>
    <property type="match status" value="1"/>
</dbReference>
<feature type="region of interest" description="Disordered" evidence="1">
    <location>
        <begin position="183"/>
        <end position="219"/>
    </location>
</feature>
<evidence type="ECO:0000259" key="2">
    <source>
        <dbReference type="Pfam" id="PF14244"/>
    </source>
</evidence>
<keyword evidence="4" id="KW-1185">Reference proteome</keyword>
<dbReference type="Proteomes" id="UP000325577">
    <property type="component" value="Linkage Group LG14"/>
</dbReference>
<dbReference type="OrthoDB" id="1725534at2759"/>
<accession>A0A5J5BCH9</accession>
<reference evidence="3 4" key="1">
    <citation type="submission" date="2019-09" db="EMBL/GenBank/DDBJ databases">
        <title>A chromosome-level genome assembly of the Chinese tupelo Nyssa sinensis.</title>
        <authorList>
            <person name="Yang X."/>
            <person name="Kang M."/>
            <person name="Yang Y."/>
            <person name="Xiong H."/>
            <person name="Wang M."/>
            <person name="Zhang Z."/>
            <person name="Wang Z."/>
            <person name="Wu H."/>
            <person name="Ma T."/>
            <person name="Liu J."/>
            <person name="Xi Z."/>
        </authorList>
    </citation>
    <scope>NUCLEOTIDE SEQUENCE [LARGE SCALE GENOMIC DNA]</scope>
    <source>
        <strain evidence="3">J267</strain>
        <tissue evidence="3">Leaf</tissue>
    </source>
</reference>
<gene>
    <name evidence="3" type="ORF">F0562_025613</name>
</gene>
<dbReference type="InterPro" id="IPR029472">
    <property type="entry name" value="Copia-like_N"/>
</dbReference>
<dbReference type="AlphaFoldDB" id="A0A5J5BCH9"/>
<dbReference type="EMBL" id="CM018037">
    <property type="protein sequence ID" value="KAA8538921.1"/>
    <property type="molecule type" value="Genomic_DNA"/>
</dbReference>
<feature type="region of interest" description="Disordered" evidence="1">
    <location>
        <begin position="1"/>
        <end position="39"/>
    </location>
</feature>
<organism evidence="3 4">
    <name type="scientific">Nyssa sinensis</name>
    <dbReference type="NCBI Taxonomy" id="561372"/>
    <lineage>
        <taxon>Eukaryota</taxon>
        <taxon>Viridiplantae</taxon>
        <taxon>Streptophyta</taxon>
        <taxon>Embryophyta</taxon>
        <taxon>Tracheophyta</taxon>
        <taxon>Spermatophyta</taxon>
        <taxon>Magnoliopsida</taxon>
        <taxon>eudicotyledons</taxon>
        <taxon>Gunneridae</taxon>
        <taxon>Pentapetalae</taxon>
        <taxon>asterids</taxon>
        <taxon>Cornales</taxon>
        <taxon>Nyssaceae</taxon>
        <taxon>Nyssa</taxon>
    </lineage>
</organism>